<comment type="caution">
    <text evidence="2">The sequence shown here is derived from an EMBL/GenBank/DDBJ whole genome shotgun (WGS) entry which is preliminary data.</text>
</comment>
<name>A0ABR8CD44_9CYAN</name>
<feature type="transmembrane region" description="Helical" evidence="1">
    <location>
        <begin position="59"/>
        <end position="82"/>
    </location>
</feature>
<reference evidence="2 3" key="1">
    <citation type="journal article" date="2020" name="ISME J.">
        <title>Comparative genomics reveals insights into cyanobacterial evolution and habitat adaptation.</title>
        <authorList>
            <person name="Chen M.Y."/>
            <person name="Teng W.K."/>
            <person name="Zhao L."/>
            <person name="Hu C.X."/>
            <person name="Zhou Y.K."/>
            <person name="Han B.P."/>
            <person name="Song L.R."/>
            <person name="Shu W.S."/>
        </authorList>
    </citation>
    <scope>NUCLEOTIDE SEQUENCE [LARGE SCALE GENOMIC DNA]</scope>
    <source>
        <strain evidence="2 3">FACHB-1050</strain>
    </source>
</reference>
<keyword evidence="1" id="KW-0472">Membrane</keyword>
<proteinExistence type="predicted"/>
<evidence type="ECO:0000256" key="1">
    <source>
        <dbReference type="SAM" id="Phobius"/>
    </source>
</evidence>
<feature type="transmembrane region" description="Helical" evidence="1">
    <location>
        <begin position="32"/>
        <end position="52"/>
    </location>
</feature>
<dbReference type="Proteomes" id="UP000618445">
    <property type="component" value="Unassembled WGS sequence"/>
</dbReference>
<protein>
    <submittedName>
        <fullName evidence="2">Uncharacterized protein</fullName>
    </submittedName>
</protein>
<keyword evidence="1" id="KW-0812">Transmembrane</keyword>
<keyword evidence="1" id="KW-1133">Transmembrane helix</keyword>
<dbReference type="EMBL" id="JACJQY010000033">
    <property type="protein sequence ID" value="MBD2318702.1"/>
    <property type="molecule type" value="Genomic_DNA"/>
</dbReference>
<sequence>MPFIGFCAGMLMIGLAAGLVSGLEIAHLPVAASIWTLTPIVIIRTILLNSTLGVAFGYLYWYWGLEYAILSHFLAGLVLHGIGGS</sequence>
<evidence type="ECO:0000313" key="2">
    <source>
        <dbReference type="EMBL" id="MBD2318702.1"/>
    </source>
</evidence>
<keyword evidence="3" id="KW-1185">Reference proteome</keyword>
<organism evidence="2 3">
    <name type="scientific">Phormidium tenue FACHB-1050</name>
    <dbReference type="NCBI Taxonomy" id="2692857"/>
    <lineage>
        <taxon>Bacteria</taxon>
        <taxon>Bacillati</taxon>
        <taxon>Cyanobacteriota</taxon>
        <taxon>Cyanophyceae</taxon>
        <taxon>Oscillatoriophycideae</taxon>
        <taxon>Oscillatoriales</taxon>
        <taxon>Oscillatoriaceae</taxon>
        <taxon>Phormidium</taxon>
    </lineage>
</organism>
<accession>A0ABR8CD44</accession>
<gene>
    <name evidence="2" type="ORF">H6G05_17845</name>
</gene>
<dbReference type="RefSeq" id="WP_190579944.1">
    <property type="nucleotide sequence ID" value="NZ_CAWPQU010000027.1"/>
</dbReference>
<evidence type="ECO:0000313" key="3">
    <source>
        <dbReference type="Proteomes" id="UP000618445"/>
    </source>
</evidence>